<proteinExistence type="predicted"/>
<dbReference type="InterPro" id="IPR007527">
    <property type="entry name" value="Znf_SWIM"/>
</dbReference>
<dbReference type="EMBL" id="JACHJW010000001">
    <property type="protein sequence ID" value="MBB4956373.1"/>
    <property type="molecule type" value="Genomic_DNA"/>
</dbReference>
<organism evidence="3 4">
    <name type="scientific">Micromonospora polyrhachis</name>
    <dbReference type="NCBI Taxonomy" id="1282883"/>
    <lineage>
        <taxon>Bacteria</taxon>
        <taxon>Bacillati</taxon>
        <taxon>Actinomycetota</taxon>
        <taxon>Actinomycetes</taxon>
        <taxon>Micromonosporales</taxon>
        <taxon>Micromonosporaceae</taxon>
        <taxon>Micromonospora</taxon>
    </lineage>
</organism>
<feature type="domain" description="SWIM-type" evidence="2">
    <location>
        <begin position="54"/>
        <end position="88"/>
    </location>
</feature>
<keyword evidence="1" id="KW-0479">Metal-binding</keyword>
<dbReference type="RefSeq" id="WP_184531793.1">
    <property type="nucleotide sequence ID" value="NZ_JACHJW010000001.1"/>
</dbReference>
<comment type="caution">
    <text evidence="3">The sequence shown here is derived from an EMBL/GenBank/DDBJ whole genome shotgun (WGS) entry which is preliminary data.</text>
</comment>
<reference evidence="3 4" key="1">
    <citation type="submission" date="2020-08" db="EMBL/GenBank/DDBJ databases">
        <title>Sequencing the genomes of 1000 actinobacteria strains.</title>
        <authorList>
            <person name="Klenk H.-P."/>
        </authorList>
    </citation>
    <scope>NUCLEOTIDE SEQUENCE [LARGE SCALE GENOMIC DNA]</scope>
    <source>
        <strain evidence="3 4">DSM 45886</strain>
    </source>
</reference>
<evidence type="ECO:0000313" key="4">
    <source>
        <dbReference type="Proteomes" id="UP000578819"/>
    </source>
</evidence>
<keyword evidence="4" id="KW-1185">Reference proteome</keyword>
<dbReference type="GO" id="GO:0008270">
    <property type="term" value="F:zinc ion binding"/>
    <property type="evidence" value="ECO:0007669"/>
    <property type="project" value="UniProtKB-KW"/>
</dbReference>
<gene>
    <name evidence="3" type="ORF">FHR38_000106</name>
</gene>
<accession>A0A7W7WMP8</accession>
<protein>
    <recommendedName>
        <fullName evidence="2">SWIM-type domain-containing protein</fullName>
    </recommendedName>
</protein>
<evidence type="ECO:0000256" key="1">
    <source>
        <dbReference type="PROSITE-ProRule" id="PRU00325"/>
    </source>
</evidence>
<sequence>MSRADLLALTPDSLTALTNRGLVKRATREVEEAAGPTLEVSADGTVTGAYPDGVRVVLPTGAGLESATCTCAAIGACRHMVALVLIYQRQADALTSGPAGPGESTSAPDPTVTAWSPGEFTDEALRSLVGTRAFDAARRTLRTGFTARVRRPTGSDPAPSVELPACYVRFLVPRELSYVHTDAADRARDRFIPLAVWAFRVADEQAPDAEEVLVEVGERSAGTRAGSGLGPALRLTEEILLDGIVHTGTAQAATIARVRRDLDAAGLRWPLLAVDELAEQLDRYRSRNARYRPETVAQLIAEVHARHRAAAGRASHPPAWVLGTQEAASTTLRQVRLISLGCRVTEGTGPEAERIADVYLVHPDTASVLVLRRGWGASDDQPLTGAELGHRRIGGGTLSMLSAGSVVSASAVRSASRMVRLGGARAARSTILPYDDRWAELPAALLVRDLAEEYRRMRELPPRLIRPRVAAEFVRAVEIGRVGKVGYLPGDQRLDAIIEDPAGTRATISASYRSVCPGALDALAETLGGAHGEPRYVSGILRRTRGEIVIDPLAVVVGSKLVVLDLAPGDGFGTLDAGESIRHSDPLEAAVEVALSLLAEAAHHGLRRLPPTFASRLAAAAATLAQLGLHRASACLDDLAAVLGPDPGGAAAASWIDAQIRLGVTDECL</sequence>
<evidence type="ECO:0000313" key="3">
    <source>
        <dbReference type="EMBL" id="MBB4956373.1"/>
    </source>
</evidence>
<dbReference type="Proteomes" id="UP000578819">
    <property type="component" value="Unassembled WGS sequence"/>
</dbReference>
<name>A0A7W7WMP8_9ACTN</name>
<keyword evidence="1" id="KW-0862">Zinc</keyword>
<evidence type="ECO:0000259" key="2">
    <source>
        <dbReference type="PROSITE" id="PS50966"/>
    </source>
</evidence>
<keyword evidence="1" id="KW-0863">Zinc-finger</keyword>
<dbReference type="PROSITE" id="PS50966">
    <property type="entry name" value="ZF_SWIM"/>
    <property type="match status" value="1"/>
</dbReference>
<dbReference type="AlphaFoldDB" id="A0A7W7WMP8"/>